<feature type="domain" description="Bacterial Ig-like" evidence="4">
    <location>
        <begin position="493"/>
        <end position="580"/>
    </location>
</feature>
<feature type="repeat" description="NHL" evidence="2">
    <location>
        <begin position="243"/>
        <end position="268"/>
    </location>
</feature>
<dbReference type="Proteomes" id="UP000002207">
    <property type="component" value="Chromosome"/>
</dbReference>
<evidence type="ECO:0000256" key="1">
    <source>
        <dbReference type="ARBA" id="ARBA00022737"/>
    </source>
</evidence>
<evidence type="ECO:0000256" key="2">
    <source>
        <dbReference type="PROSITE-ProRule" id="PRU00504"/>
    </source>
</evidence>
<accession>C1F4Q6</accession>
<keyword evidence="7" id="KW-1185">Reference proteome</keyword>
<gene>
    <name evidence="6" type="ordered locus">ACP_1177</name>
</gene>
<evidence type="ECO:0008006" key="8">
    <source>
        <dbReference type="Google" id="ProtNLM"/>
    </source>
</evidence>
<feature type="transmembrane region" description="Helical" evidence="3">
    <location>
        <begin position="762"/>
        <end position="783"/>
    </location>
</feature>
<dbReference type="SUPFAM" id="SSF101898">
    <property type="entry name" value="NHL repeat"/>
    <property type="match status" value="1"/>
</dbReference>
<proteinExistence type="predicted"/>
<keyword evidence="3" id="KW-1133">Transmembrane helix</keyword>
<evidence type="ECO:0000313" key="7">
    <source>
        <dbReference type="Proteomes" id="UP000002207"/>
    </source>
</evidence>
<keyword evidence="1" id="KW-0677">Repeat</keyword>
<dbReference type="InterPro" id="IPR001258">
    <property type="entry name" value="NHL_repeat"/>
</dbReference>
<dbReference type="PANTHER" id="PTHR46388:SF2">
    <property type="entry name" value="NHL REPEAT-CONTAINING PROTEIN 2"/>
    <property type="match status" value="1"/>
</dbReference>
<dbReference type="Pfam" id="PF25021">
    <property type="entry name" value="TEN_NHL"/>
    <property type="match status" value="2"/>
</dbReference>
<evidence type="ECO:0000259" key="4">
    <source>
        <dbReference type="Pfam" id="PF16640"/>
    </source>
</evidence>
<dbReference type="PROSITE" id="PS51125">
    <property type="entry name" value="NHL"/>
    <property type="match status" value="2"/>
</dbReference>
<dbReference type="CDD" id="cd14953">
    <property type="entry name" value="NHL_like_1"/>
    <property type="match status" value="1"/>
</dbReference>
<feature type="transmembrane region" description="Helical" evidence="3">
    <location>
        <begin position="803"/>
        <end position="823"/>
    </location>
</feature>
<evidence type="ECO:0000313" key="6">
    <source>
        <dbReference type="EMBL" id="ACO34549.1"/>
    </source>
</evidence>
<dbReference type="AlphaFoldDB" id="C1F4Q6"/>
<dbReference type="InterPro" id="IPR032109">
    <property type="entry name" value="Big_3_5"/>
</dbReference>
<dbReference type="InterPro" id="IPR056822">
    <property type="entry name" value="TEN_NHL"/>
</dbReference>
<feature type="repeat" description="NHL" evidence="2">
    <location>
        <begin position="134"/>
        <end position="158"/>
    </location>
</feature>
<dbReference type="HOGENOM" id="CLU_388796_0_0_0"/>
<keyword evidence="3" id="KW-0812">Transmembrane</keyword>
<dbReference type="eggNOG" id="COG2373">
    <property type="taxonomic scope" value="Bacteria"/>
</dbReference>
<dbReference type="Pfam" id="PF16640">
    <property type="entry name" value="Big_3_5"/>
    <property type="match status" value="2"/>
</dbReference>
<reference evidence="6 7" key="1">
    <citation type="journal article" date="2009" name="Appl. Environ. Microbiol.">
        <title>Three genomes from the phylum Acidobacteria provide insight into the lifestyles of these microorganisms in soils.</title>
        <authorList>
            <person name="Ward N.L."/>
            <person name="Challacombe J.F."/>
            <person name="Janssen P.H."/>
            <person name="Henrissat B."/>
            <person name="Coutinho P.M."/>
            <person name="Wu M."/>
            <person name="Xie G."/>
            <person name="Haft D.H."/>
            <person name="Sait M."/>
            <person name="Badger J."/>
            <person name="Barabote R.D."/>
            <person name="Bradley B."/>
            <person name="Brettin T.S."/>
            <person name="Brinkac L.M."/>
            <person name="Bruce D."/>
            <person name="Creasy T."/>
            <person name="Daugherty S.C."/>
            <person name="Davidsen T.M."/>
            <person name="DeBoy R.T."/>
            <person name="Detter J.C."/>
            <person name="Dodson R.J."/>
            <person name="Durkin A.S."/>
            <person name="Ganapathy A."/>
            <person name="Gwinn-Giglio M."/>
            <person name="Han C.S."/>
            <person name="Khouri H."/>
            <person name="Kiss H."/>
            <person name="Kothari S.P."/>
            <person name="Madupu R."/>
            <person name="Nelson K.E."/>
            <person name="Nelson W.C."/>
            <person name="Paulsen I."/>
            <person name="Penn K."/>
            <person name="Ren Q."/>
            <person name="Rosovitz M.J."/>
            <person name="Selengut J.D."/>
            <person name="Shrivastava S."/>
            <person name="Sullivan S.A."/>
            <person name="Tapia R."/>
            <person name="Thompson L.S."/>
            <person name="Watkins K.L."/>
            <person name="Yang Q."/>
            <person name="Yu C."/>
            <person name="Zafar N."/>
            <person name="Zhou L."/>
            <person name="Kuske C.R."/>
        </authorList>
    </citation>
    <scope>NUCLEOTIDE SEQUENCE [LARGE SCALE GENOMIC DNA]</scope>
    <source>
        <strain evidence="7">ATCC 51196 / DSM 11244 / BCRC 80197 / JCM 7670 / NBRC 15755 / NCIMB 13165 / 161</strain>
    </source>
</reference>
<keyword evidence="3" id="KW-0472">Membrane</keyword>
<name>C1F4Q6_ACIC5</name>
<evidence type="ECO:0000259" key="5">
    <source>
        <dbReference type="Pfam" id="PF25021"/>
    </source>
</evidence>
<dbReference type="InParanoid" id="C1F4Q6"/>
<dbReference type="InterPro" id="IPR013783">
    <property type="entry name" value="Ig-like_fold"/>
</dbReference>
<sequence length="855" mass="84895">MKFTRKMCGQELTRPLRKRDGKLSCWLTACLALTLAWPASLYGQAILRVTPGTSTATVAGTGSAGYSGNGGAATSAAFASPSAVAYDGSGNLYIADTNNNVIREVSTTGVVTTIAGNGEEGYSGDGAAATSAMLDTPTGIAVDSNGNIYIADSHNNRIREVSNGIINTVAGNGTAGYSGDGAAATSAMLDDPTAVAVDASGNIYIADTGNQRIRNVAAGTIHTVAGNGEEGYSGDGAAAASAELDTPTGIAVDSSGNIYIADSHNNRIREVSGGVINTVAGSGAVTFPGSYSGDGGSATAATLAKPTGVALDAAGHVYIADTNNERLREIANGVIATVAGNGQQGYSGDGAAATSAALNDPRNASVNASGSVAVADTLNERVRGLTPPTLTYASQPIGIASSPQYITIANAGSGTLAIQSLNITGDFATASSGTCPALPIALAANASCTQAIVFQPAHTGSQQGSITVGGSSLVPQTILLSGSATISSATPQLTSSLNPSIYGKAVTFTATVAAGTQPTPTGSITFSDGGSPLQTVTMTGGSASYTTALLAAGSHSITAAYSGDTAWKPATSTALTQTVQQVAPTIDLRSSSASILLDNPVTFTATVASGNGAPGGTVIFLDGATALGSVPINAGQASLTVNSLATGAHSITAIYSGDTNFTSVTSSVVAVQVSDFNLNISSSTTSVTSATVTPGGTATYQLSLSPVGKPTFPTAVTLSASGLPAGATATFSPAVIPAGAGTTQVTLTIQVPKTLAALRAPALPHGTAPTYLGLLLLPPVFGVRRRTMRSASGRRKALRRQRVLVGLLALTALASMIGCGYQSGYFGQQQKTYTITITGTSGALSHSTSVQLTVE</sequence>
<evidence type="ECO:0000256" key="3">
    <source>
        <dbReference type="SAM" id="Phobius"/>
    </source>
</evidence>
<dbReference type="Gene3D" id="2.120.10.30">
    <property type="entry name" value="TolB, C-terminal domain"/>
    <property type="match status" value="4"/>
</dbReference>
<dbReference type="PANTHER" id="PTHR46388">
    <property type="entry name" value="NHL REPEAT-CONTAINING PROTEIN 2"/>
    <property type="match status" value="1"/>
</dbReference>
<dbReference type="EMBL" id="CP001472">
    <property type="protein sequence ID" value="ACO34549.1"/>
    <property type="molecule type" value="Genomic_DNA"/>
</dbReference>
<dbReference type="Gene3D" id="2.60.40.10">
    <property type="entry name" value="Immunoglobulins"/>
    <property type="match status" value="3"/>
</dbReference>
<feature type="domain" description="Bacterial Ig-like" evidence="4">
    <location>
        <begin position="589"/>
        <end position="673"/>
    </location>
</feature>
<protein>
    <recommendedName>
        <fullName evidence="8">NHL repeat protein</fullName>
    </recommendedName>
</protein>
<dbReference type="InterPro" id="IPR011042">
    <property type="entry name" value="6-blade_b-propeller_TolB-like"/>
</dbReference>
<dbReference type="Pfam" id="PF01436">
    <property type="entry name" value="NHL"/>
    <property type="match status" value="2"/>
</dbReference>
<dbReference type="STRING" id="240015.ACP_1177"/>
<feature type="domain" description="Teneurin NHL" evidence="5">
    <location>
        <begin position="120"/>
        <end position="172"/>
    </location>
</feature>
<organism evidence="6 7">
    <name type="scientific">Acidobacterium capsulatum (strain ATCC 51196 / DSM 11244 / BCRC 80197 / JCM 7670 / NBRC 15755 / NCIMB 13165 / 161)</name>
    <dbReference type="NCBI Taxonomy" id="240015"/>
    <lineage>
        <taxon>Bacteria</taxon>
        <taxon>Pseudomonadati</taxon>
        <taxon>Acidobacteriota</taxon>
        <taxon>Terriglobia</taxon>
        <taxon>Terriglobales</taxon>
        <taxon>Acidobacteriaceae</taxon>
        <taxon>Acidobacterium</taxon>
    </lineage>
</organism>
<feature type="domain" description="Teneurin NHL" evidence="5">
    <location>
        <begin position="230"/>
        <end position="283"/>
    </location>
</feature>
<dbReference type="eggNOG" id="COG3386">
    <property type="taxonomic scope" value="Bacteria"/>
</dbReference>
<dbReference type="eggNOG" id="COG2133">
    <property type="taxonomic scope" value="Bacteria"/>
</dbReference>
<dbReference type="KEGG" id="aca:ACP_1177"/>